<evidence type="ECO:0000313" key="5">
    <source>
        <dbReference type="EMBL" id="ALV07917.1"/>
    </source>
</evidence>
<dbReference type="GO" id="GO:0070206">
    <property type="term" value="P:protein trimerization"/>
    <property type="evidence" value="ECO:0007669"/>
    <property type="project" value="InterPro"/>
</dbReference>
<dbReference type="InterPro" id="IPR039565">
    <property type="entry name" value="BamD-like"/>
</dbReference>
<dbReference type="InterPro" id="IPR034706">
    <property type="entry name" value="CpoB"/>
</dbReference>
<evidence type="ECO:0000256" key="1">
    <source>
        <dbReference type="ARBA" id="ARBA00022729"/>
    </source>
</evidence>
<dbReference type="Proteomes" id="UP000060699">
    <property type="component" value="Chromosome"/>
</dbReference>
<dbReference type="Gene3D" id="1.25.40.10">
    <property type="entry name" value="Tetratricopeptide repeat domain"/>
    <property type="match status" value="1"/>
</dbReference>
<dbReference type="Pfam" id="PF16331">
    <property type="entry name" value="TolA_bind_tri"/>
    <property type="match status" value="1"/>
</dbReference>
<keyword evidence="2" id="KW-0131">Cell cycle</keyword>
<sequence precursor="true">MLRFPRFSPLMLGVVLAWTVSGPAQAALFEDDEARKAILDLRAKQTQNEDAQRARLEQLQNQLATAQRGLLDLSSQIDGLRAEIAKLRGQNEQLARDLSETQRKVSDQSATIDNRLRPLEPQKVSMDGKEFQADPEEKRQFDAAMGLVRNGDFNEAVSAYSSFLQRYPASGYTDTVRFWLGNAQYGKRDYKGAIATFKSFVAANPDHPRAAESLLAIANCQIELKDTKSARKTLDDLTKAYPNSEAARAAKERMASLR</sequence>
<keyword evidence="6" id="KW-1185">Reference proteome</keyword>
<gene>
    <name evidence="2" type="primary">cpoB</name>
    <name evidence="5" type="ORF">RD2015_3460</name>
</gene>
<organism evidence="5 6">
    <name type="scientific">Roseateles depolymerans</name>
    <dbReference type="NCBI Taxonomy" id="76731"/>
    <lineage>
        <taxon>Bacteria</taxon>
        <taxon>Pseudomonadati</taxon>
        <taxon>Pseudomonadota</taxon>
        <taxon>Betaproteobacteria</taxon>
        <taxon>Burkholderiales</taxon>
        <taxon>Sphaerotilaceae</taxon>
        <taxon>Roseateles</taxon>
    </lineage>
</organism>
<reference evidence="5 6" key="1">
    <citation type="submission" date="2015-12" db="EMBL/GenBank/DDBJ databases">
        <title>Complete genome of Roseateles depolymerans KCTC 42856.</title>
        <authorList>
            <person name="Kim K.M."/>
        </authorList>
    </citation>
    <scope>NUCLEOTIDE SEQUENCE [LARGE SCALE GENOMIC DNA]</scope>
    <source>
        <strain evidence="5 6">KCTC 42856</strain>
    </source>
</reference>
<dbReference type="GO" id="GO:0030288">
    <property type="term" value="C:outer membrane-bounded periplasmic space"/>
    <property type="evidence" value="ECO:0007669"/>
    <property type="project" value="UniProtKB-UniRule"/>
</dbReference>
<proteinExistence type="inferred from homology"/>
<accession>A0A0U3MGU6</accession>
<feature type="domain" description="YbgF trimerisation" evidence="4">
    <location>
        <begin position="54"/>
        <end position="123"/>
    </location>
</feature>
<dbReference type="InterPro" id="IPR014162">
    <property type="entry name" value="CpoB_C"/>
</dbReference>
<keyword evidence="1 2" id="KW-0732">Signal</keyword>
<protein>
    <recommendedName>
        <fullName evidence="2">Cell division coordinator CpoB</fullName>
    </recommendedName>
</protein>
<dbReference type="RefSeq" id="WP_058935959.1">
    <property type="nucleotide sequence ID" value="NZ_CP013729.1"/>
</dbReference>
<dbReference type="InterPro" id="IPR032519">
    <property type="entry name" value="YbgF_tri"/>
</dbReference>
<keyword evidence="2" id="KW-0574">Periplasm</keyword>
<dbReference type="PATRIC" id="fig|76731.3.peg.3547"/>
<comment type="function">
    <text evidence="2">Mediates coordination of peptidoglycan synthesis and outer membrane constriction during cell division.</text>
</comment>
<dbReference type="EMBL" id="CP013729">
    <property type="protein sequence ID" value="ALV07917.1"/>
    <property type="molecule type" value="Genomic_DNA"/>
</dbReference>
<comment type="similarity">
    <text evidence="2">Belongs to the CpoB family.</text>
</comment>
<dbReference type="STRING" id="76731.RD2015_3460"/>
<dbReference type="AlphaFoldDB" id="A0A0U3MGU6"/>
<dbReference type="SUPFAM" id="SSF48452">
    <property type="entry name" value="TPR-like"/>
    <property type="match status" value="1"/>
</dbReference>
<evidence type="ECO:0000259" key="3">
    <source>
        <dbReference type="Pfam" id="PF13525"/>
    </source>
</evidence>
<evidence type="ECO:0000313" key="6">
    <source>
        <dbReference type="Proteomes" id="UP000060699"/>
    </source>
</evidence>
<dbReference type="GO" id="GO:0043093">
    <property type="term" value="P:FtsZ-dependent cytokinesis"/>
    <property type="evidence" value="ECO:0007669"/>
    <property type="project" value="UniProtKB-UniRule"/>
</dbReference>
<feature type="signal peptide" evidence="2">
    <location>
        <begin position="1"/>
        <end position="26"/>
    </location>
</feature>
<dbReference type="NCBIfam" id="TIGR02795">
    <property type="entry name" value="tol_pal_ybgF"/>
    <property type="match status" value="1"/>
</dbReference>
<keyword evidence="2" id="KW-0132">Cell division</keyword>
<feature type="domain" description="Outer membrane lipoprotein BamD-like" evidence="3">
    <location>
        <begin position="137"/>
        <end position="258"/>
    </location>
</feature>
<keyword evidence="2" id="KW-0175">Coiled coil</keyword>
<name>A0A0U3MGU6_9BURK</name>
<dbReference type="Gene3D" id="1.20.5.110">
    <property type="match status" value="1"/>
</dbReference>
<feature type="chain" id="PRO_5041748120" description="Cell division coordinator CpoB" evidence="2">
    <location>
        <begin position="27"/>
        <end position="258"/>
    </location>
</feature>
<dbReference type="Pfam" id="PF13525">
    <property type="entry name" value="YfiO"/>
    <property type="match status" value="1"/>
</dbReference>
<evidence type="ECO:0000259" key="4">
    <source>
        <dbReference type="Pfam" id="PF16331"/>
    </source>
</evidence>
<dbReference type="KEGG" id="rdp:RD2015_3460"/>
<comment type="subcellular location">
    <subcellularLocation>
        <location evidence="2">Periplasm</location>
    </subcellularLocation>
</comment>
<dbReference type="InterPro" id="IPR011990">
    <property type="entry name" value="TPR-like_helical_dom_sf"/>
</dbReference>
<evidence type="ECO:0000256" key="2">
    <source>
        <dbReference type="HAMAP-Rule" id="MF_02066"/>
    </source>
</evidence>
<feature type="coiled-coil region" evidence="2">
    <location>
        <begin position="42"/>
        <end position="111"/>
    </location>
</feature>
<dbReference type="HAMAP" id="MF_02066">
    <property type="entry name" value="CpoB"/>
    <property type="match status" value="1"/>
</dbReference>